<evidence type="ECO:0000256" key="3">
    <source>
        <dbReference type="ARBA" id="ARBA00005189"/>
    </source>
</evidence>
<evidence type="ECO:0000256" key="8">
    <source>
        <dbReference type="ARBA" id="ARBA00022798"/>
    </source>
</evidence>
<organism evidence="15 16">
    <name type="scientific">Diacronema lutheri</name>
    <name type="common">Unicellular marine alga</name>
    <name type="synonym">Monochrysis lutheri</name>
    <dbReference type="NCBI Taxonomy" id="2081491"/>
    <lineage>
        <taxon>Eukaryota</taxon>
        <taxon>Haptista</taxon>
        <taxon>Haptophyta</taxon>
        <taxon>Pavlovophyceae</taxon>
        <taxon>Pavlovales</taxon>
        <taxon>Pavlovaceae</taxon>
        <taxon>Diacronema</taxon>
    </lineage>
</organism>
<evidence type="ECO:0000256" key="5">
    <source>
        <dbReference type="ARBA" id="ARBA00022516"/>
    </source>
</evidence>
<evidence type="ECO:0000256" key="10">
    <source>
        <dbReference type="ARBA" id="ARBA00022989"/>
    </source>
</evidence>
<dbReference type="GO" id="GO:0006071">
    <property type="term" value="P:glycerol metabolic process"/>
    <property type="evidence" value="ECO:0007669"/>
    <property type="project" value="UniProtKB-KW"/>
</dbReference>
<dbReference type="PANTHER" id="PTHR12317">
    <property type="entry name" value="DIACYLGLYCEROL O-ACYLTRANSFERASE"/>
    <property type="match status" value="1"/>
</dbReference>
<comment type="subcellular location">
    <subcellularLocation>
        <location evidence="1 14">Endoplasmic reticulum membrane</location>
        <topology evidence="1 14">Multi-pass membrane protein</topology>
    </subcellularLocation>
</comment>
<dbReference type="InterPro" id="IPR007130">
    <property type="entry name" value="DAGAT"/>
</dbReference>
<keyword evidence="9 14" id="KW-0256">Endoplasmic reticulum</keyword>
<dbReference type="AlphaFoldDB" id="A0A8J6CGG8"/>
<keyword evidence="13" id="KW-0012">Acyltransferase</keyword>
<dbReference type="PANTHER" id="PTHR12317:SF0">
    <property type="entry name" value="ACYLTRANSFERASE"/>
    <property type="match status" value="1"/>
</dbReference>
<keyword evidence="10 14" id="KW-1133">Transmembrane helix</keyword>
<keyword evidence="8" id="KW-0319">Glycerol metabolism</keyword>
<evidence type="ECO:0000256" key="6">
    <source>
        <dbReference type="ARBA" id="ARBA00022679"/>
    </source>
</evidence>
<dbReference type="GO" id="GO:0019432">
    <property type="term" value="P:triglyceride biosynthetic process"/>
    <property type="evidence" value="ECO:0007669"/>
    <property type="project" value="TreeGrafter"/>
</dbReference>
<evidence type="ECO:0000256" key="11">
    <source>
        <dbReference type="ARBA" id="ARBA00023098"/>
    </source>
</evidence>
<accession>A0A8J6CGG8</accession>
<evidence type="ECO:0000256" key="12">
    <source>
        <dbReference type="ARBA" id="ARBA00023136"/>
    </source>
</evidence>
<dbReference type="EC" id="2.3.1.-" evidence="14"/>
<keyword evidence="11" id="KW-0443">Lipid metabolism</keyword>
<evidence type="ECO:0000256" key="9">
    <source>
        <dbReference type="ARBA" id="ARBA00022824"/>
    </source>
</evidence>
<keyword evidence="16" id="KW-1185">Reference proteome</keyword>
<keyword evidence="7 14" id="KW-0812">Transmembrane</keyword>
<evidence type="ECO:0000256" key="7">
    <source>
        <dbReference type="ARBA" id="ARBA00022692"/>
    </source>
</evidence>
<keyword evidence="12 14" id="KW-0472">Membrane</keyword>
<evidence type="ECO:0000313" key="16">
    <source>
        <dbReference type="Proteomes" id="UP000751190"/>
    </source>
</evidence>
<dbReference type="GO" id="GO:0005789">
    <property type="term" value="C:endoplasmic reticulum membrane"/>
    <property type="evidence" value="ECO:0007669"/>
    <property type="project" value="UniProtKB-SubCell"/>
</dbReference>
<protein>
    <recommendedName>
        <fullName evidence="14">Acyltransferase</fullName>
        <ecNumber evidence="14">2.3.1.-</ecNumber>
    </recommendedName>
</protein>
<comment type="pathway">
    <text evidence="3">Lipid metabolism.</text>
</comment>
<proteinExistence type="inferred from homology"/>
<comment type="caution">
    <text evidence="15">The sequence shown here is derived from an EMBL/GenBank/DDBJ whole genome shotgun (WGS) entry which is preliminary data.</text>
</comment>
<keyword evidence="5" id="KW-0444">Lipid biosynthesis</keyword>
<evidence type="ECO:0000256" key="1">
    <source>
        <dbReference type="ARBA" id="ARBA00004477"/>
    </source>
</evidence>
<feature type="transmembrane region" description="Helical" evidence="14">
    <location>
        <begin position="67"/>
        <end position="85"/>
    </location>
</feature>
<keyword evidence="6 14" id="KW-0808">Transferase</keyword>
<evidence type="ECO:0000313" key="15">
    <source>
        <dbReference type="EMBL" id="KAG8466688.1"/>
    </source>
</evidence>
<sequence>MAPIADHGSRDLSSLYPTYVPPGPRHGTLRGYAVGLLGHLFVILCWQVGLFLNVFNIMQPVPSAPQLAVALPTTAAAWYGVYLATGSSAELTAAIIGALVVLCALPHVGLRLGYTRWIHQLLVDTGDYYDRGAHTCYEFALSEALPRGIWCYHPHGMFSWFMAACHLRHTLLFERKWSPKTLPHQGLAVRLLCDSPLFRHFVVDTVRSTWPADRKGMLELLERDESIGLIPGGFHEASISTRGRHRAFIRTKKGFVKLALRYGYALYPCYVFGESDTYVNPQGLTKLRVWLAEFNVPAILPLGRWFFPPLPRRDVGLYMVVGTPLRLPQIAEPSAAQLDEHHARYIDALRALFDRNKANFGLADAQLEIM</sequence>
<gene>
    <name evidence="15" type="ORF">KFE25_008067</name>
</gene>
<dbReference type="Proteomes" id="UP000751190">
    <property type="component" value="Unassembled WGS sequence"/>
</dbReference>
<dbReference type="GO" id="GO:0004144">
    <property type="term" value="F:diacylglycerol O-acyltransferase activity"/>
    <property type="evidence" value="ECO:0007669"/>
    <property type="project" value="TreeGrafter"/>
</dbReference>
<evidence type="ECO:0000256" key="13">
    <source>
        <dbReference type="ARBA" id="ARBA00023315"/>
    </source>
</evidence>
<evidence type="ECO:0000256" key="4">
    <source>
        <dbReference type="ARBA" id="ARBA00005420"/>
    </source>
</evidence>
<feature type="transmembrane region" description="Helical" evidence="14">
    <location>
        <begin position="91"/>
        <end position="110"/>
    </location>
</feature>
<dbReference type="EMBL" id="JAGTXO010000007">
    <property type="protein sequence ID" value="KAG8466688.1"/>
    <property type="molecule type" value="Genomic_DNA"/>
</dbReference>
<dbReference type="Pfam" id="PF03982">
    <property type="entry name" value="DAGAT"/>
    <property type="match status" value="1"/>
</dbReference>
<evidence type="ECO:0000256" key="14">
    <source>
        <dbReference type="RuleBase" id="RU367023"/>
    </source>
</evidence>
<dbReference type="OrthoDB" id="264532at2759"/>
<reference evidence="15" key="1">
    <citation type="submission" date="2021-05" db="EMBL/GenBank/DDBJ databases">
        <title>The genome of the haptophyte Pavlova lutheri (Diacronema luteri, Pavlovales) - a model for lipid biosynthesis in eukaryotic algae.</title>
        <authorList>
            <person name="Hulatt C.J."/>
            <person name="Posewitz M.C."/>
        </authorList>
    </citation>
    <scope>NUCLEOTIDE SEQUENCE</scope>
    <source>
        <strain evidence="15">NIVA-4/92</strain>
    </source>
</reference>
<evidence type="ECO:0000256" key="2">
    <source>
        <dbReference type="ARBA" id="ARBA00004771"/>
    </source>
</evidence>
<name>A0A8J6CGG8_DIALT</name>
<comment type="similarity">
    <text evidence="4 14">Belongs to the diacylglycerol acyltransferase family.</text>
</comment>
<feature type="transmembrane region" description="Helical" evidence="14">
    <location>
        <begin position="32"/>
        <end position="55"/>
    </location>
</feature>
<comment type="pathway">
    <text evidence="2">Glycerolipid metabolism; triacylglycerol biosynthesis.</text>
</comment>